<keyword evidence="2" id="KW-1185">Reference proteome</keyword>
<evidence type="ECO:0000313" key="2">
    <source>
        <dbReference type="Proteomes" id="UP000685013"/>
    </source>
</evidence>
<comment type="caution">
    <text evidence="1">The sequence shown here is derived from an EMBL/GenBank/DDBJ whole genome shotgun (WGS) entry which is preliminary data.</text>
</comment>
<dbReference type="EMBL" id="JAGKQH010000013">
    <property type="protein sequence ID" value="KAG6584279.1"/>
    <property type="molecule type" value="Genomic_DNA"/>
</dbReference>
<evidence type="ECO:0000313" key="1">
    <source>
        <dbReference type="EMBL" id="KAG6584279.1"/>
    </source>
</evidence>
<proteinExistence type="predicted"/>
<reference evidence="1 2" key="1">
    <citation type="journal article" date="2021" name="Hortic Res">
        <title>The domestication of Cucurbita argyrosperma as revealed by the genome of its wild relative.</title>
        <authorList>
            <person name="Barrera-Redondo J."/>
            <person name="Sanchez-de la Vega G."/>
            <person name="Aguirre-Liguori J.A."/>
            <person name="Castellanos-Morales G."/>
            <person name="Gutierrez-Guerrero Y.T."/>
            <person name="Aguirre-Dugua X."/>
            <person name="Aguirre-Planter E."/>
            <person name="Tenaillon M.I."/>
            <person name="Lira-Saade R."/>
            <person name="Eguiarte L.E."/>
        </authorList>
    </citation>
    <scope>NUCLEOTIDE SEQUENCE [LARGE SCALE GENOMIC DNA]</scope>
    <source>
        <strain evidence="1">JBR-2021</strain>
    </source>
</reference>
<organism evidence="1 2">
    <name type="scientific">Cucurbita argyrosperma subsp. sororia</name>
    <dbReference type="NCBI Taxonomy" id="37648"/>
    <lineage>
        <taxon>Eukaryota</taxon>
        <taxon>Viridiplantae</taxon>
        <taxon>Streptophyta</taxon>
        <taxon>Embryophyta</taxon>
        <taxon>Tracheophyta</taxon>
        <taxon>Spermatophyta</taxon>
        <taxon>Magnoliopsida</taxon>
        <taxon>eudicotyledons</taxon>
        <taxon>Gunneridae</taxon>
        <taxon>Pentapetalae</taxon>
        <taxon>rosids</taxon>
        <taxon>fabids</taxon>
        <taxon>Cucurbitales</taxon>
        <taxon>Cucurbitaceae</taxon>
        <taxon>Cucurbiteae</taxon>
        <taxon>Cucurbita</taxon>
    </lineage>
</organism>
<dbReference type="Proteomes" id="UP000685013">
    <property type="component" value="Chromosome 13"/>
</dbReference>
<name>A0AAV6MMR8_9ROSI</name>
<sequence length="74" mass="8509">MRLQQKKKNEEVKLTSYACHVTHVTPVYWFETSICGGSVNLLQDCRIYARLLNNIVRVTAQSEESIQQLSGFSF</sequence>
<protein>
    <submittedName>
        <fullName evidence="1">Uncharacterized protein</fullName>
    </submittedName>
</protein>
<dbReference type="AlphaFoldDB" id="A0AAV6MMR8"/>
<gene>
    <name evidence="1" type="ORF">SDJN03_20211</name>
</gene>
<feature type="non-terminal residue" evidence="1">
    <location>
        <position position="1"/>
    </location>
</feature>
<accession>A0AAV6MMR8</accession>